<comment type="caution">
    <text evidence="3">The sequence shown here is derived from an EMBL/GenBank/DDBJ whole genome shotgun (WGS) entry which is preliminary data.</text>
</comment>
<feature type="domain" description="EGF-like" evidence="2">
    <location>
        <begin position="202"/>
        <end position="244"/>
    </location>
</feature>
<feature type="domain" description="EGF-like" evidence="2">
    <location>
        <begin position="564"/>
        <end position="605"/>
    </location>
</feature>
<dbReference type="InterPro" id="IPR006212">
    <property type="entry name" value="Furin_repeat"/>
</dbReference>
<evidence type="ECO:0000259" key="2">
    <source>
        <dbReference type="SMART" id="SM00181"/>
    </source>
</evidence>
<dbReference type="InterPro" id="IPR000742">
    <property type="entry name" value="EGF"/>
</dbReference>
<feature type="domain" description="EGF-like" evidence="2">
    <location>
        <begin position="775"/>
        <end position="831"/>
    </location>
</feature>
<keyword evidence="4" id="KW-1185">Reference proteome</keyword>
<dbReference type="Gene3D" id="2.10.50.10">
    <property type="entry name" value="Tumor Necrosis Factor Receptor, subunit A, domain 2"/>
    <property type="match status" value="5"/>
</dbReference>
<dbReference type="PANTHER" id="PTHR46967:SF2">
    <property type="entry name" value="SUSHI, VON WILLEBRAND FACTOR TYPE A, EGF AND PENTRAXIN DOMAIN-CONTAINING PROTEIN 1-LIKE"/>
    <property type="match status" value="1"/>
</dbReference>
<reference evidence="3" key="1">
    <citation type="submission" date="2020-11" db="EMBL/GenBank/DDBJ databases">
        <title>Chlorella ohadii genome sequencing and assembly.</title>
        <authorList>
            <person name="Murik O."/>
            <person name="Treves H."/>
            <person name="Kedem I."/>
            <person name="Shotland Y."/>
            <person name="Kaplan A."/>
        </authorList>
    </citation>
    <scope>NUCLEOTIDE SEQUENCE</scope>
    <source>
        <strain evidence="3">1</strain>
    </source>
</reference>
<feature type="chain" id="PRO_5041932365" description="EGF-like domain-containing protein" evidence="1">
    <location>
        <begin position="30"/>
        <end position="1088"/>
    </location>
</feature>
<accession>A0AAD5DY78</accession>
<dbReference type="SUPFAM" id="SSF57184">
    <property type="entry name" value="Growth factor receptor domain"/>
    <property type="match status" value="5"/>
</dbReference>
<organism evidence="3 4">
    <name type="scientific">Chlorella ohadii</name>
    <dbReference type="NCBI Taxonomy" id="2649997"/>
    <lineage>
        <taxon>Eukaryota</taxon>
        <taxon>Viridiplantae</taxon>
        <taxon>Chlorophyta</taxon>
        <taxon>core chlorophytes</taxon>
        <taxon>Trebouxiophyceae</taxon>
        <taxon>Chlorellales</taxon>
        <taxon>Chlorellaceae</taxon>
        <taxon>Chlorella clade</taxon>
        <taxon>Chlorella</taxon>
    </lineage>
</organism>
<name>A0AAD5DY78_9CHLO</name>
<dbReference type="SMART" id="SM00181">
    <property type="entry name" value="EGF"/>
    <property type="match status" value="6"/>
</dbReference>
<evidence type="ECO:0000313" key="3">
    <source>
        <dbReference type="EMBL" id="KAI7844395.1"/>
    </source>
</evidence>
<dbReference type="EMBL" id="JADXDR010000032">
    <property type="protein sequence ID" value="KAI7844395.1"/>
    <property type="molecule type" value="Genomic_DNA"/>
</dbReference>
<feature type="domain" description="EGF-like" evidence="2">
    <location>
        <begin position="856"/>
        <end position="892"/>
    </location>
</feature>
<dbReference type="InterPro" id="IPR011641">
    <property type="entry name" value="Tyr-kin_ephrin_A/B_rcpt-like"/>
</dbReference>
<dbReference type="SMART" id="SM01411">
    <property type="entry name" value="Ephrin_rec_like"/>
    <property type="match status" value="11"/>
</dbReference>
<proteinExistence type="predicted"/>
<evidence type="ECO:0000313" key="4">
    <source>
        <dbReference type="Proteomes" id="UP001205105"/>
    </source>
</evidence>
<feature type="domain" description="EGF-like" evidence="2">
    <location>
        <begin position="943"/>
        <end position="991"/>
    </location>
</feature>
<dbReference type="SMART" id="SM00261">
    <property type="entry name" value="FU"/>
    <property type="match status" value="3"/>
</dbReference>
<dbReference type="Proteomes" id="UP001205105">
    <property type="component" value="Unassembled WGS sequence"/>
</dbReference>
<keyword evidence="1" id="KW-0732">Signal</keyword>
<dbReference type="InterPro" id="IPR009030">
    <property type="entry name" value="Growth_fac_rcpt_cys_sf"/>
</dbReference>
<evidence type="ECO:0000256" key="1">
    <source>
        <dbReference type="SAM" id="SignalP"/>
    </source>
</evidence>
<sequence length="1088" mass="110661">MAARSGVGRAALALLALLVLACAPPCALAACTAGSLTLDLLSTGGGSCTSNPLAICLTGFRINIAASCSVSITPQQASNDYVAGIWSSNSAGTYSRLVACPTWTSDAVVPDGGSSASQAQMKAAIKLAIEQHVYGSDYPLTLSSVTWIQDGQVSLATTIPESCTLKYAITEASTSAYTSQIDPAAQQAQCGVLAGQLSPGSECTDIITGCSAGKRAVSLGALGGYACALCPAGSYSGGSVTDCTACGTGKAAGSVGGTSSSACVDCAAGTYASSTGQSTCLPCNPGTYQASTGQASCVSCPASSYAWLPGADQCVKCVAGVASKCIVGDCIAAADAATPGYHVLSVTSADTLPNATCALSSTFSYGRAPLFAQCTLTPSGTTLLSVYVDKTCAVEISPLKDEACAEPGQSYWSSIRIRGRYVTPAKIATMLNTVTTNLTSSYLLTLVPGTGTNLIMSYWPATTDESKANDFAGVSTVCTGTVSVIGGKVVNVDSGAADCPAGSYDSAAVDGCRPCPVGNTCAQGSTTPTACSADYYQPYLGGASCKVCSPTADPRYTSNAGDDYCLVEWVDTTCGNGQEYDPVSKTCQPCDAGFARNVTRESACVPCSPGYYSPAGATDCSICPVNQFSPVYGLANRTAGDQKCIYCATGYVAVTDADEVGKEGSTGCMPCDPGKYATKVGQNAYDTCELCADGYYRSGASSPANNVCRKIPDGYREKNRTTTAYDRAEIVPCSKGEVSFWTGVVRTPANKPEECQACIGDNTYAQRIGMKACVPCPGGTYPTKSVGTLPGNDICTKCTGSTYRSVSSTSPTCDSCLAGRETNPSSNTMCIPCDAGYYMPDDLGGSNLSRPASGTICLPCPVNTYQPNTGKANCIQCPPGFSTQDTGNAACTACPLGSYSPTAAANCTGAPAGTFVNVTGAKAATACPKGTYSNEVGASECEPCAAGQYSNADGGRTCKTCPAGTYSSGGATTCKQCNPGFYSIAGSGVCSPCKAGTYASGYRTANCAACPRGFQCPTIATKTPQACPRGYYSNKDGLRLCLPCAVNTYRNTTGSTSCIVCPQGYSTRGLTGQSACQPLARASRRLQL</sequence>
<protein>
    <recommendedName>
        <fullName evidence="2">EGF-like domain-containing protein</fullName>
    </recommendedName>
</protein>
<feature type="signal peptide" evidence="1">
    <location>
        <begin position="1"/>
        <end position="29"/>
    </location>
</feature>
<dbReference type="Pfam" id="PF07699">
    <property type="entry name" value="Ephrin_rec_like"/>
    <property type="match status" value="4"/>
</dbReference>
<dbReference type="AlphaFoldDB" id="A0AAD5DY78"/>
<gene>
    <name evidence="3" type="ORF">COHA_002193</name>
</gene>
<feature type="domain" description="EGF-like" evidence="2">
    <location>
        <begin position="1040"/>
        <end position="1077"/>
    </location>
</feature>
<dbReference type="PROSITE" id="PS51257">
    <property type="entry name" value="PROKAR_LIPOPROTEIN"/>
    <property type="match status" value="1"/>
</dbReference>
<dbReference type="PANTHER" id="PTHR46967">
    <property type="entry name" value="INSULIN-LIKE GROWTH FACTOR BINDING PROTEIN,N-TERMINAL"/>
    <property type="match status" value="1"/>
</dbReference>